<dbReference type="Proteomes" id="UP001595075">
    <property type="component" value="Unassembled WGS sequence"/>
</dbReference>
<comment type="caution">
    <text evidence="2">The sequence shown here is derived from an EMBL/GenBank/DDBJ whole genome shotgun (WGS) entry which is preliminary data.</text>
</comment>
<gene>
    <name evidence="2" type="ORF">VTL71DRAFT_4500</name>
</gene>
<feature type="region of interest" description="Disordered" evidence="1">
    <location>
        <begin position="292"/>
        <end position="340"/>
    </location>
</feature>
<name>A0ABR4C3R3_9HELO</name>
<feature type="compositionally biased region" description="Polar residues" evidence="1">
    <location>
        <begin position="75"/>
        <end position="94"/>
    </location>
</feature>
<accession>A0ABR4C3R3</accession>
<protein>
    <submittedName>
        <fullName evidence="2">Uncharacterized protein</fullName>
    </submittedName>
</protein>
<reference evidence="2 3" key="1">
    <citation type="journal article" date="2024" name="Commun. Biol.">
        <title>Comparative genomic analysis of thermophilic fungi reveals convergent evolutionary adaptations and gene losses.</title>
        <authorList>
            <person name="Steindorff A.S."/>
            <person name="Aguilar-Pontes M.V."/>
            <person name="Robinson A.J."/>
            <person name="Andreopoulos B."/>
            <person name="LaButti K."/>
            <person name="Kuo A."/>
            <person name="Mondo S."/>
            <person name="Riley R."/>
            <person name="Otillar R."/>
            <person name="Haridas S."/>
            <person name="Lipzen A."/>
            <person name="Grimwood J."/>
            <person name="Schmutz J."/>
            <person name="Clum A."/>
            <person name="Reid I.D."/>
            <person name="Moisan M.C."/>
            <person name="Butler G."/>
            <person name="Nguyen T.T.M."/>
            <person name="Dewar K."/>
            <person name="Conant G."/>
            <person name="Drula E."/>
            <person name="Henrissat B."/>
            <person name="Hansel C."/>
            <person name="Singer S."/>
            <person name="Hutchinson M.I."/>
            <person name="de Vries R.P."/>
            <person name="Natvig D.O."/>
            <person name="Powell A.J."/>
            <person name="Tsang A."/>
            <person name="Grigoriev I.V."/>
        </authorList>
    </citation>
    <scope>NUCLEOTIDE SEQUENCE [LARGE SCALE GENOMIC DNA]</scope>
    <source>
        <strain evidence="2 3">CBS 494.80</strain>
    </source>
</reference>
<feature type="compositionally biased region" description="Basic and acidic residues" evidence="1">
    <location>
        <begin position="292"/>
        <end position="305"/>
    </location>
</feature>
<evidence type="ECO:0000313" key="2">
    <source>
        <dbReference type="EMBL" id="KAL2064006.1"/>
    </source>
</evidence>
<feature type="compositionally biased region" description="Basic and acidic residues" evidence="1">
    <location>
        <begin position="111"/>
        <end position="123"/>
    </location>
</feature>
<proteinExistence type="predicted"/>
<feature type="region of interest" description="Disordered" evidence="1">
    <location>
        <begin position="74"/>
        <end position="127"/>
    </location>
</feature>
<sequence>MVSCKYKMSSAATSGSFDDDIEEKETATKSVEDNENQEDEDTRPANEAADTMVPHPKRTRIILRITPAVKDLQQAGASATTDTVASTLSGTTKPTPKKRKAGSKVSQPKRARLEDNPEYDLSKIPKVGTPSPEMLRFKLKLTDGTYTEPYRFKLRHIPKWDDKAWVAALHKWRKRILDRVIIKEADPNKNPDKKISNRSKWSWAELESLRMEIRKLVKSTGVSLSTKDWKKLNDIHMAKFANTEIRVGERLAYGGVATTTQTIDVRTISAMKCIYDKFPDMKAIVKEEIEAWRSESDEDPKKTDDFAGVEDSLDSLDDVSSSEDEGRPQFARGNLVKSTS</sequence>
<feature type="compositionally biased region" description="Basic residues" evidence="1">
    <location>
        <begin position="95"/>
        <end position="110"/>
    </location>
</feature>
<evidence type="ECO:0000256" key="1">
    <source>
        <dbReference type="SAM" id="MobiDB-lite"/>
    </source>
</evidence>
<feature type="compositionally biased region" description="Acidic residues" evidence="1">
    <location>
        <begin position="307"/>
        <end position="323"/>
    </location>
</feature>
<evidence type="ECO:0000313" key="3">
    <source>
        <dbReference type="Proteomes" id="UP001595075"/>
    </source>
</evidence>
<dbReference type="EMBL" id="JAZHXI010000014">
    <property type="protein sequence ID" value="KAL2064006.1"/>
    <property type="molecule type" value="Genomic_DNA"/>
</dbReference>
<keyword evidence="3" id="KW-1185">Reference proteome</keyword>
<organism evidence="2 3">
    <name type="scientific">Oculimacula yallundae</name>
    <dbReference type="NCBI Taxonomy" id="86028"/>
    <lineage>
        <taxon>Eukaryota</taxon>
        <taxon>Fungi</taxon>
        <taxon>Dikarya</taxon>
        <taxon>Ascomycota</taxon>
        <taxon>Pezizomycotina</taxon>
        <taxon>Leotiomycetes</taxon>
        <taxon>Helotiales</taxon>
        <taxon>Ploettnerulaceae</taxon>
        <taxon>Oculimacula</taxon>
    </lineage>
</organism>
<feature type="region of interest" description="Disordered" evidence="1">
    <location>
        <begin position="1"/>
        <end position="55"/>
    </location>
</feature>